<comment type="caution">
    <text evidence="6">The sequence shown here is derived from an EMBL/GenBank/DDBJ whole genome shotgun (WGS) entry which is preliminary data.</text>
</comment>
<feature type="domain" description="PAC" evidence="3">
    <location>
        <begin position="368"/>
        <end position="421"/>
    </location>
</feature>
<proteinExistence type="predicted"/>
<dbReference type="CDD" id="cd00130">
    <property type="entry name" value="PAS"/>
    <property type="match status" value="3"/>
</dbReference>
<dbReference type="Gene3D" id="3.30.70.270">
    <property type="match status" value="1"/>
</dbReference>
<dbReference type="Proteomes" id="UP001404104">
    <property type="component" value="Unassembled WGS sequence"/>
</dbReference>
<dbReference type="InterPro" id="IPR000160">
    <property type="entry name" value="GGDEF_dom"/>
</dbReference>
<dbReference type="InterPro" id="IPR035919">
    <property type="entry name" value="EAL_sf"/>
</dbReference>
<dbReference type="PROSITE" id="PS50883">
    <property type="entry name" value="EAL"/>
    <property type="match status" value="1"/>
</dbReference>
<evidence type="ECO:0000313" key="6">
    <source>
        <dbReference type="EMBL" id="MEN2785060.1"/>
    </source>
</evidence>
<dbReference type="InterPro" id="IPR043128">
    <property type="entry name" value="Rev_trsase/Diguanyl_cyclase"/>
</dbReference>
<dbReference type="NCBIfam" id="TIGR00254">
    <property type="entry name" value="GGDEF"/>
    <property type="match status" value="1"/>
</dbReference>
<dbReference type="PANTHER" id="PTHR44757">
    <property type="entry name" value="DIGUANYLATE CYCLASE DGCP"/>
    <property type="match status" value="1"/>
</dbReference>
<accession>A0ABU9XMM2</accession>
<feature type="domain" description="PAS" evidence="2">
    <location>
        <begin position="166"/>
        <end position="236"/>
    </location>
</feature>
<dbReference type="SMART" id="SM00086">
    <property type="entry name" value="PAC"/>
    <property type="match status" value="3"/>
</dbReference>
<dbReference type="PROSITE" id="PS50112">
    <property type="entry name" value="PAS"/>
    <property type="match status" value="1"/>
</dbReference>
<reference evidence="6 7" key="1">
    <citation type="submission" date="2024-05" db="EMBL/GenBank/DDBJ databases">
        <authorList>
            <person name="Liu Q."/>
            <person name="Xin Y.-H."/>
        </authorList>
    </citation>
    <scope>NUCLEOTIDE SEQUENCE [LARGE SCALE GENOMIC DNA]</scope>
    <source>
        <strain evidence="6 7">CGMCC 1.15349</strain>
    </source>
</reference>
<feature type="region of interest" description="Disordered" evidence="1">
    <location>
        <begin position="1"/>
        <end position="27"/>
    </location>
</feature>
<dbReference type="Gene3D" id="3.20.20.450">
    <property type="entry name" value="EAL domain"/>
    <property type="match status" value="1"/>
</dbReference>
<dbReference type="NCBIfam" id="TIGR00229">
    <property type="entry name" value="sensory_box"/>
    <property type="match status" value="3"/>
</dbReference>
<evidence type="ECO:0000313" key="7">
    <source>
        <dbReference type="Proteomes" id="UP001404104"/>
    </source>
</evidence>
<dbReference type="PROSITE" id="PS50113">
    <property type="entry name" value="PAC"/>
    <property type="match status" value="3"/>
</dbReference>
<feature type="domain" description="EAL" evidence="4">
    <location>
        <begin position="593"/>
        <end position="847"/>
    </location>
</feature>
<feature type="domain" description="PAC" evidence="3">
    <location>
        <begin position="239"/>
        <end position="291"/>
    </location>
</feature>
<dbReference type="Gene3D" id="3.30.450.20">
    <property type="entry name" value="PAS domain"/>
    <property type="match status" value="3"/>
</dbReference>
<dbReference type="SUPFAM" id="SSF141868">
    <property type="entry name" value="EAL domain-like"/>
    <property type="match status" value="1"/>
</dbReference>
<dbReference type="CDD" id="cd01949">
    <property type="entry name" value="GGDEF"/>
    <property type="match status" value="1"/>
</dbReference>
<evidence type="ECO:0000259" key="3">
    <source>
        <dbReference type="PROSITE" id="PS50113"/>
    </source>
</evidence>
<dbReference type="InterPro" id="IPR052155">
    <property type="entry name" value="Biofilm_reg_signaling"/>
</dbReference>
<protein>
    <submittedName>
        <fullName evidence="6">EAL domain-containing protein</fullName>
    </submittedName>
</protein>
<dbReference type="InterPro" id="IPR000700">
    <property type="entry name" value="PAS-assoc_C"/>
</dbReference>
<feature type="domain" description="PAC" evidence="3">
    <location>
        <begin position="113"/>
        <end position="165"/>
    </location>
</feature>
<feature type="domain" description="GGDEF" evidence="5">
    <location>
        <begin position="452"/>
        <end position="584"/>
    </location>
</feature>
<dbReference type="CDD" id="cd01948">
    <property type="entry name" value="EAL"/>
    <property type="match status" value="1"/>
</dbReference>
<evidence type="ECO:0000256" key="1">
    <source>
        <dbReference type="SAM" id="MobiDB-lite"/>
    </source>
</evidence>
<dbReference type="SMART" id="SM00052">
    <property type="entry name" value="EAL"/>
    <property type="match status" value="1"/>
</dbReference>
<organism evidence="6 7">
    <name type="scientific">Sphingomonas qilianensis</name>
    <dbReference type="NCBI Taxonomy" id="1736690"/>
    <lineage>
        <taxon>Bacteria</taxon>
        <taxon>Pseudomonadati</taxon>
        <taxon>Pseudomonadota</taxon>
        <taxon>Alphaproteobacteria</taxon>
        <taxon>Sphingomonadales</taxon>
        <taxon>Sphingomonadaceae</taxon>
        <taxon>Sphingomonas</taxon>
    </lineage>
</organism>
<dbReference type="InterPro" id="IPR000014">
    <property type="entry name" value="PAS"/>
</dbReference>
<dbReference type="SUPFAM" id="SSF55785">
    <property type="entry name" value="PYP-like sensor domain (PAS domain)"/>
    <property type="match status" value="3"/>
</dbReference>
<dbReference type="Pfam" id="PF08447">
    <property type="entry name" value="PAS_3"/>
    <property type="match status" value="3"/>
</dbReference>
<dbReference type="PANTHER" id="PTHR44757:SF2">
    <property type="entry name" value="BIOFILM ARCHITECTURE MAINTENANCE PROTEIN MBAA"/>
    <property type="match status" value="1"/>
</dbReference>
<dbReference type="EMBL" id="JBDIMF010000001">
    <property type="protein sequence ID" value="MEN2785060.1"/>
    <property type="molecule type" value="Genomic_DNA"/>
</dbReference>
<dbReference type="RefSeq" id="WP_345862433.1">
    <property type="nucleotide sequence ID" value="NZ_JBDIMF010000001.1"/>
</dbReference>
<dbReference type="SMART" id="SM00091">
    <property type="entry name" value="PAS"/>
    <property type="match status" value="3"/>
</dbReference>
<dbReference type="Pfam" id="PF00990">
    <property type="entry name" value="GGDEF"/>
    <property type="match status" value="1"/>
</dbReference>
<dbReference type="InterPro" id="IPR029787">
    <property type="entry name" value="Nucleotide_cyclase"/>
</dbReference>
<dbReference type="PROSITE" id="PS50887">
    <property type="entry name" value="GGDEF"/>
    <property type="match status" value="1"/>
</dbReference>
<dbReference type="InterPro" id="IPR001633">
    <property type="entry name" value="EAL_dom"/>
</dbReference>
<keyword evidence="7" id="KW-1185">Reference proteome</keyword>
<dbReference type="InterPro" id="IPR035965">
    <property type="entry name" value="PAS-like_dom_sf"/>
</dbReference>
<gene>
    <name evidence="6" type="ORF">ABC969_01325</name>
</gene>
<dbReference type="InterPro" id="IPR001610">
    <property type="entry name" value="PAC"/>
</dbReference>
<dbReference type="SUPFAM" id="SSF55073">
    <property type="entry name" value="Nucleotide cyclase"/>
    <property type="match status" value="1"/>
</dbReference>
<dbReference type="SMART" id="SM00267">
    <property type="entry name" value="GGDEF"/>
    <property type="match status" value="1"/>
</dbReference>
<dbReference type="Gene3D" id="2.10.70.100">
    <property type="match status" value="1"/>
</dbReference>
<dbReference type="Pfam" id="PF00563">
    <property type="entry name" value="EAL"/>
    <property type="match status" value="1"/>
</dbReference>
<evidence type="ECO:0000259" key="4">
    <source>
        <dbReference type="PROSITE" id="PS50883"/>
    </source>
</evidence>
<evidence type="ECO:0000259" key="5">
    <source>
        <dbReference type="PROSITE" id="PS50887"/>
    </source>
</evidence>
<dbReference type="InterPro" id="IPR013655">
    <property type="entry name" value="PAS_fold_3"/>
</dbReference>
<sequence>MRHLLTKDAFAKRSTGRDSPAEGERERIAAVSRRRDLPMARDELETVLARARVGILHRALDGHVLVVNEAYCALVGRSAETLEYLPFEQFTYPADRESSIRIYGDHLATAQPFEIEKRYIRPDGSVVWCSVHVSFVVDAAGQPQSTIVIASDISARRTAEQELRESEEHLRHTVELNPQITWTASPAGAVLEVSARWCEVTGIPREHALGEYWVSALHPDDVAQVRAQWAISVASGLPIDIEYRLRTGAGSFRWFRARAAARTDAEGRVVRWYGTLEDVHDRRLAKDDLRESEARFRLAAQAAELGIWDYDAVSNEREWSDDFKTMLGLSADARPDVALALELVVPADRHLLTALVEAAQAGDSSTRFEVTLRIRRASDGAERWMRTAGWRMHASSGRLTRVLVTIRDVTEERNAQDHIRWTATHDALTGVANRAFFTDQLEQAIARATPGRQLALVLLDVDRLKEINDTIGHDAGDVLLETFARRLDRAFAPCAVTGRLGGDEFAVLLEGGLHEDLAQRVSAGLEVLGELVEYDGYACETQATAGLSLYPAHGATAAELLKSADIALYAGKAGRRGEVSVFEPVMRAGMQRRASMLNVARIAVRDDLVMPYYQPKIALSDGRVVGFEALLRWRHEALGVQGPDTIAAAFDDLRLAAALSDRMIDSVARDLRCWLDQGFDPGRVAINLSPADFRHDRLVERVLEPLKRHGVPPARIELEITETVLLGRDTDKVAATLAVFHDQGVTIALDDFGTGYASLTHLKMFPVDVIKIDRSFVARVCEQPHDAAIVEAIIGLAHRLQLEIVAEGVEREAQAEYLAALGCTYGQGYLFGRAVPADAIAKLLSWS</sequence>
<name>A0ABU9XMM2_9SPHN</name>
<evidence type="ECO:0000259" key="2">
    <source>
        <dbReference type="PROSITE" id="PS50112"/>
    </source>
</evidence>